<keyword evidence="1 4" id="KW-0812">Transmembrane</keyword>
<evidence type="ECO:0000256" key="4">
    <source>
        <dbReference type="SAM" id="Phobius"/>
    </source>
</evidence>
<dbReference type="InterPro" id="IPR036259">
    <property type="entry name" value="MFS_trans_sf"/>
</dbReference>
<organism evidence="6 7">
    <name type="scientific">Paraburkholderia caribensis MBA4</name>
    <dbReference type="NCBI Taxonomy" id="1323664"/>
    <lineage>
        <taxon>Bacteria</taxon>
        <taxon>Pseudomonadati</taxon>
        <taxon>Pseudomonadota</taxon>
        <taxon>Betaproteobacteria</taxon>
        <taxon>Burkholderiales</taxon>
        <taxon>Burkholderiaceae</taxon>
        <taxon>Paraburkholderia</taxon>
    </lineage>
</organism>
<feature type="transmembrane region" description="Helical" evidence="4">
    <location>
        <begin position="135"/>
        <end position="158"/>
    </location>
</feature>
<dbReference type="InterPro" id="IPR020846">
    <property type="entry name" value="MFS_dom"/>
</dbReference>
<proteinExistence type="predicted"/>
<feature type="transmembrane region" description="Helical" evidence="4">
    <location>
        <begin position="283"/>
        <end position="305"/>
    </location>
</feature>
<feature type="transmembrane region" description="Helical" evidence="4">
    <location>
        <begin position="111"/>
        <end position="129"/>
    </location>
</feature>
<evidence type="ECO:0000313" key="6">
    <source>
        <dbReference type="EMBL" id="ALL68335.1"/>
    </source>
</evidence>
<feature type="transmembrane region" description="Helical" evidence="4">
    <location>
        <begin position="170"/>
        <end position="195"/>
    </location>
</feature>
<feature type="transmembrane region" description="Helical" evidence="4">
    <location>
        <begin position="337"/>
        <end position="359"/>
    </location>
</feature>
<feature type="transmembrane region" description="Helical" evidence="4">
    <location>
        <begin position="44"/>
        <end position="68"/>
    </location>
</feature>
<dbReference type="InterPro" id="IPR011701">
    <property type="entry name" value="MFS"/>
</dbReference>
<dbReference type="PANTHER" id="PTHR23523">
    <property type="match status" value="1"/>
</dbReference>
<feature type="transmembrane region" description="Helical" evidence="4">
    <location>
        <begin position="371"/>
        <end position="393"/>
    </location>
</feature>
<name>A0A0P0RI00_9BURK</name>
<keyword evidence="2 4" id="KW-1133">Transmembrane helix</keyword>
<dbReference type="AlphaFoldDB" id="A0A0P0RI00"/>
<reference evidence="6 7" key="1">
    <citation type="journal article" date="2014" name="Genome Announc.">
        <title>Draft Genome Sequence of the Haloacid-Degrading Burkholderia caribensis Strain MBA4.</title>
        <authorList>
            <person name="Pan Y."/>
            <person name="Kong K.F."/>
            <person name="Tsang J.S."/>
        </authorList>
    </citation>
    <scope>NUCLEOTIDE SEQUENCE [LARGE SCALE GENOMIC DNA]</scope>
    <source>
        <strain evidence="6 7">MBA4</strain>
    </source>
</reference>
<feature type="domain" description="Major facilitator superfamily (MFS) profile" evidence="5">
    <location>
        <begin position="44"/>
        <end position="426"/>
    </location>
</feature>
<feature type="transmembrane region" description="Helical" evidence="4">
    <location>
        <begin position="201"/>
        <end position="220"/>
    </location>
</feature>
<evidence type="ECO:0000313" key="7">
    <source>
        <dbReference type="Proteomes" id="UP000019146"/>
    </source>
</evidence>
<accession>A0A0P0RI00</accession>
<dbReference type="PROSITE" id="PS50850">
    <property type="entry name" value="MFS"/>
    <property type="match status" value="1"/>
</dbReference>
<keyword evidence="3 4" id="KW-0472">Membrane</keyword>
<evidence type="ECO:0000256" key="2">
    <source>
        <dbReference type="ARBA" id="ARBA00022989"/>
    </source>
</evidence>
<evidence type="ECO:0000259" key="5">
    <source>
        <dbReference type="PROSITE" id="PS50850"/>
    </source>
</evidence>
<feature type="transmembrane region" description="Helical" evidence="4">
    <location>
        <begin position="80"/>
        <end position="104"/>
    </location>
</feature>
<dbReference type="Pfam" id="PF07690">
    <property type="entry name" value="MFS_1"/>
    <property type="match status" value="1"/>
</dbReference>
<feature type="transmembrane region" description="Helical" evidence="4">
    <location>
        <begin position="248"/>
        <end position="271"/>
    </location>
</feature>
<dbReference type="EMBL" id="CP012747">
    <property type="protein sequence ID" value="ALL68335.1"/>
    <property type="molecule type" value="Genomic_DNA"/>
</dbReference>
<evidence type="ECO:0000256" key="3">
    <source>
        <dbReference type="ARBA" id="ARBA00023136"/>
    </source>
</evidence>
<gene>
    <name evidence="6" type="ORF">K788_0000592</name>
</gene>
<dbReference type="GO" id="GO:0022857">
    <property type="term" value="F:transmembrane transporter activity"/>
    <property type="evidence" value="ECO:0007669"/>
    <property type="project" value="InterPro"/>
</dbReference>
<dbReference type="PANTHER" id="PTHR23523:SF2">
    <property type="entry name" value="2-NITROIMIDAZOLE TRANSPORTER"/>
    <property type="match status" value="1"/>
</dbReference>
<dbReference type="SUPFAM" id="SSF103473">
    <property type="entry name" value="MFS general substrate transporter"/>
    <property type="match status" value="1"/>
</dbReference>
<sequence>MKRDRNSRRFTGGVDVAGRSSFIEDSPGGSGIARACSSAARREWWLVAAIVLVAINLRPGIVSIGPVLPSIQSEFGLSHAVASLLTAIPDLLMGLLALPAPWLARRYGRNGVLLCALVVLCVATVARAFSPNTVALLATTAGVGGGIAIAGALFGGLIKAKFPTRAAMLMGIYATALSFGSTVAAGTTGLLASIAPGGWRGAAGVWGILGAVSIVGWYIVANSERTNVQGAASAAASAPRLPIRDGKAWLVALFFACDNFLFYALLSWIAPMYHEFGLPVEKAGLILASFTAAFMCANPIIGALSKNHDRRAWLGVSAGLVVVGLVGFAATPTHVPVLWVGLAAVGLGGGFTLGMTLPLDNTHSADEANSWNAFAMLVGYLIAATGPFAVGLLRDWTGGFQVSSACLVVVGAMMVAIVPFLKPRSQVSQI</sequence>
<dbReference type="Gene3D" id="1.20.1250.20">
    <property type="entry name" value="MFS general substrate transporter like domains"/>
    <property type="match status" value="2"/>
</dbReference>
<feature type="transmembrane region" description="Helical" evidence="4">
    <location>
        <begin position="399"/>
        <end position="421"/>
    </location>
</feature>
<protein>
    <submittedName>
        <fullName evidence="6">MFS transporter</fullName>
    </submittedName>
</protein>
<evidence type="ECO:0000256" key="1">
    <source>
        <dbReference type="ARBA" id="ARBA00022692"/>
    </source>
</evidence>
<dbReference type="KEGG" id="bcai:K788_0000592"/>
<dbReference type="InterPro" id="IPR052524">
    <property type="entry name" value="MFS_Cyanate_Porter"/>
</dbReference>
<feature type="transmembrane region" description="Helical" evidence="4">
    <location>
        <begin position="312"/>
        <end position="331"/>
    </location>
</feature>
<dbReference type="Proteomes" id="UP000019146">
    <property type="component" value="Chromosome 2"/>
</dbReference>